<feature type="domain" description="Tf2-1-like SH3-like" evidence="1">
    <location>
        <begin position="210"/>
        <end position="257"/>
    </location>
</feature>
<dbReference type="Pfam" id="PF24626">
    <property type="entry name" value="SH3_Tf2-1"/>
    <property type="match status" value="1"/>
</dbReference>
<dbReference type="Proteomes" id="UP001234989">
    <property type="component" value="Chromosome 10"/>
</dbReference>
<sequence length="263" mass="29698">MEVFPIDLFGMPPDRDIYFCIDLELGTHPISIPPYRMASVELRELKAQIQELLNKELILALPVRGKYFIVYCNVSHLGLGTILMQDKNVIAYELRQLKYHPGKANMVADALSRKEVSMLGISEKGRVLASIEVRPTFIEEIKAKQFEYENLNELRKKTVSGKAQDTTLDRGIDMAPFEVLYGRGCKSPIGWFEAGYVRHLGVDLVKDALDKGKLSPPYIGPFEFLDCIGLVAYRLALPPSLYGVNPEFHVFMLKKYHGDGITS</sequence>
<gene>
    <name evidence="2" type="ORF">MTR67_044784</name>
</gene>
<dbReference type="AlphaFoldDB" id="A0AAF0UTA7"/>
<dbReference type="Gene3D" id="3.10.10.10">
    <property type="entry name" value="HIV Type 1 Reverse Transcriptase, subunit A, domain 1"/>
    <property type="match status" value="1"/>
</dbReference>
<reference evidence="2" key="1">
    <citation type="submission" date="2023-08" db="EMBL/GenBank/DDBJ databases">
        <title>A de novo genome assembly of Solanum verrucosum Schlechtendal, a Mexican diploid species geographically isolated from the other diploid A-genome species in potato relatives.</title>
        <authorList>
            <person name="Hosaka K."/>
        </authorList>
    </citation>
    <scope>NUCLEOTIDE SEQUENCE</scope>
    <source>
        <tissue evidence="2">Young leaves</tissue>
    </source>
</reference>
<evidence type="ECO:0000313" key="2">
    <source>
        <dbReference type="EMBL" id="WMV51399.1"/>
    </source>
</evidence>
<keyword evidence="3" id="KW-1185">Reference proteome</keyword>
<dbReference type="PANTHER" id="PTHR46148">
    <property type="entry name" value="CHROMO DOMAIN-CONTAINING PROTEIN"/>
    <property type="match status" value="1"/>
</dbReference>
<accession>A0AAF0UTA7</accession>
<evidence type="ECO:0000313" key="3">
    <source>
        <dbReference type="Proteomes" id="UP001234989"/>
    </source>
</evidence>
<proteinExistence type="predicted"/>
<evidence type="ECO:0000259" key="1">
    <source>
        <dbReference type="Pfam" id="PF24626"/>
    </source>
</evidence>
<protein>
    <recommendedName>
        <fullName evidence="1">Tf2-1-like SH3-like domain-containing protein</fullName>
    </recommendedName>
</protein>
<organism evidence="2 3">
    <name type="scientific">Solanum verrucosum</name>
    <dbReference type="NCBI Taxonomy" id="315347"/>
    <lineage>
        <taxon>Eukaryota</taxon>
        <taxon>Viridiplantae</taxon>
        <taxon>Streptophyta</taxon>
        <taxon>Embryophyta</taxon>
        <taxon>Tracheophyta</taxon>
        <taxon>Spermatophyta</taxon>
        <taxon>Magnoliopsida</taxon>
        <taxon>eudicotyledons</taxon>
        <taxon>Gunneridae</taxon>
        <taxon>Pentapetalae</taxon>
        <taxon>asterids</taxon>
        <taxon>lamiids</taxon>
        <taxon>Solanales</taxon>
        <taxon>Solanaceae</taxon>
        <taxon>Solanoideae</taxon>
        <taxon>Solaneae</taxon>
        <taxon>Solanum</taxon>
    </lineage>
</organism>
<dbReference type="InterPro" id="IPR056924">
    <property type="entry name" value="SH3_Tf2-1"/>
</dbReference>
<dbReference type="PANTHER" id="PTHR46148:SF57">
    <property type="entry name" value="OS12G0499874 PROTEIN"/>
    <property type="match status" value="1"/>
</dbReference>
<dbReference type="EMBL" id="CP133621">
    <property type="protein sequence ID" value="WMV51399.1"/>
    <property type="molecule type" value="Genomic_DNA"/>
</dbReference>
<name>A0AAF0UTA7_SOLVR</name>